<evidence type="ECO:0000256" key="2">
    <source>
        <dbReference type="SAM" id="MobiDB-lite"/>
    </source>
</evidence>
<dbReference type="Proteomes" id="UP000288168">
    <property type="component" value="Unassembled WGS sequence"/>
</dbReference>
<keyword evidence="1" id="KW-0175">Coiled coil</keyword>
<proteinExistence type="predicted"/>
<feature type="coiled-coil region" evidence="1">
    <location>
        <begin position="298"/>
        <end position="325"/>
    </location>
</feature>
<protein>
    <submittedName>
        <fullName evidence="3">Uncharacterized protein</fullName>
    </submittedName>
</protein>
<organism evidence="3 4">
    <name type="scientific">Fusarium duplospermum</name>
    <dbReference type="NCBI Taxonomy" id="1325734"/>
    <lineage>
        <taxon>Eukaryota</taxon>
        <taxon>Fungi</taxon>
        <taxon>Dikarya</taxon>
        <taxon>Ascomycota</taxon>
        <taxon>Pezizomycotina</taxon>
        <taxon>Sordariomycetes</taxon>
        <taxon>Hypocreomycetidae</taxon>
        <taxon>Hypocreales</taxon>
        <taxon>Nectriaceae</taxon>
        <taxon>Fusarium</taxon>
        <taxon>Fusarium solani species complex</taxon>
    </lineage>
</organism>
<keyword evidence="4" id="KW-1185">Reference proteome</keyword>
<dbReference type="EMBL" id="NKCI01000218">
    <property type="protein sequence ID" value="RSL47389.1"/>
    <property type="molecule type" value="Genomic_DNA"/>
</dbReference>
<evidence type="ECO:0000256" key="1">
    <source>
        <dbReference type="SAM" id="Coils"/>
    </source>
</evidence>
<feature type="compositionally biased region" description="Basic and acidic residues" evidence="2">
    <location>
        <begin position="19"/>
        <end position="50"/>
    </location>
</feature>
<evidence type="ECO:0000313" key="3">
    <source>
        <dbReference type="EMBL" id="RSL47389.1"/>
    </source>
</evidence>
<sequence>MAVPQTGEPQSMQDQDLVEWLRDREEPESKETKHPDTVPQEIKPDETELRSHKDGFRLLLCGRSESTDSRANFFNIPFNSKDASSRDPQTQDSPAQGARKKYDLQDVLKRFPVHVHMGQVIQRHTPYFSVVDIPAPTKGKIPFLTRSYLNLIVAFLPEATRKIIYTAIFDTGLEGFKTNLAFTSTYFPSNKTSFGIILGCTEQDIKNATTLLNKCGSSRNHQLLLPAVFLRLQRQRLAGIRKSHTKYSIELQDNIEEILAYRSGQQPYEFGVRPSKISDCASNLSKLCTNGHVMVADLKIASRQLNRLKRHAEELEKKNTGDKNMEMSSKNTRCFLDLFDEIAEDIEYVSGVISINVKATTTTANEVTYPPLPPLVRKNRDWYILW</sequence>
<gene>
    <name evidence="3" type="ORF">CEP54_013435</name>
</gene>
<feature type="compositionally biased region" description="Polar residues" evidence="2">
    <location>
        <begin position="77"/>
        <end position="94"/>
    </location>
</feature>
<comment type="caution">
    <text evidence="3">The sequence shown here is derived from an EMBL/GenBank/DDBJ whole genome shotgun (WGS) entry which is preliminary data.</text>
</comment>
<evidence type="ECO:0000313" key="4">
    <source>
        <dbReference type="Proteomes" id="UP000288168"/>
    </source>
</evidence>
<feature type="region of interest" description="Disordered" evidence="2">
    <location>
        <begin position="1"/>
        <end position="50"/>
    </location>
</feature>
<accession>A0A428P2Z6</accession>
<name>A0A428P2Z6_9HYPO</name>
<reference evidence="3 4" key="1">
    <citation type="submission" date="2017-06" db="EMBL/GenBank/DDBJ databases">
        <title>Comparative genomic analysis of Ambrosia Fusariam Clade fungi.</title>
        <authorList>
            <person name="Stajich J.E."/>
            <person name="Carrillo J."/>
            <person name="Kijimoto T."/>
            <person name="Eskalen A."/>
            <person name="O'Donnell K."/>
            <person name="Kasson M."/>
        </authorList>
    </citation>
    <scope>NUCLEOTIDE SEQUENCE [LARGE SCALE GENOMIC DNA]</scope>
    <source>
        <strain evidence="3 4">NRRL62584</strain>
    </source>
</reference>
<dbReference type="AlphaFoldDB" id="A0A428P2Z6"/>
<dbReference type="OrthoDB" id="3561681at2759"/>
<feature type="region of interest" description="Disordered" evidence="2">
    <location>
        <begin position="77"/>
        <end position="99"/>
    </location>
</feature>